<sequence>MFPIFYLSKTALNYHYDQKDIVIPCQAIDKYKKNLQEIKQRKAWKNTGAGAQFMGAFPQQEDNEAMIFATDVLIASAERIIYSACLQDGTAIYAKSLTDFNEPEALILRKNDYLTFDMDIDRVNQRLVLSGADLSGYVQHLSILAIDDNRIQYITEGECVDAHPCFDPQNSDLIYYDSCGFGADDRGSMRLGPKEICRLNLKTGDLETILASPEFDYFKPQIDAQGNLYVLRRPYQYRKASTWTLKDIALIPVKIFKAIFSWLDFFTQRYTGESLKTSSGANPAKAQQKSEEDIFIEGNLIKAQQTTAQNAKSGEKFPGLIPNNWQLLKISADGTQTVLKKSVMSYVIKDDHIIYSNGRFVVQMNPDQSEVKLVEGHLIDKIVC</sequence>
<accession>A0A1G6HDB1</accession>
<gene>
    <name evidence="1" type="ORF">SAMN05421749_102102</name>
</gene>
<name>A0A1G6HDB1_9GAMM</name>
<dbReference type="OrthoDB" id="6702415at2"/>
<dbReference type="SUPFAM" id="SSF82171">
    <property type="entry name" value="DPP6 N-terminal domain-like"/>
    <property type="match status" value="1"/>
</dbReference>
<evidence type="ECO:0000313" key="1">
    <source>
        <dbReference type="EMBL" id="SDB92078.1"/>
    </source>
</evidence>
<reference evidence="2" key="1">
    <citation type="submission" date="2016-09" db="EMBL/GenBank/DDBJ databases">
        <authorList>
            <person name="Varghese N."/>
            <person name="Submissions S."/>
        </authorList>
    </citation>
    <scope>NUCLEOTIDE SEQUENCE [LARGE SCALE GENOMIC DNA]</scope>
    <source>
        <strain evidence="2">ANC 3699</strain>
    </source>
</reference>
<keyword evidence="2" id="KW-1185">Reference proteome</keyword>
<dbReference type="Proteomes" id="UP000242317">
    <property type="component" value="Unassembled WGS sequence"/>
</dbReference>
<evidence type="ECO:0000313" key="2">
    <source>
        <dbReference type="Proteomes" id="UP000242317"/>
    </source>
</evidence>
<organism evidence="1 2">
    <name type="scientific">Acinetobacter marinus</name>
    <dbReference type="NCBI Taxonomy" id="281375"/>
    <lineage>
        <taxon>Bacteria</taxon>
        <taxon>Pseudomonadati</taxon>
        <taxon>Pseudomonadota</taxon>
        <taxon>Gammaproteobacteria</taxon>
        <taxon>Moraxellales</taxon>
        <taxon>Moraxellaceae</taxon>
        <taxon>Acinetobacter</taxon>
    </lineage>
</organism>
<protein>
    <submittedName>
        <fullName evidence="1">Uncharacterized protein</fullName>
    </submittedName>
</protein>
<dbReference type="AlphaFoldDB" id="A0A1G6HDB1"/>
<dbReference type="EMBL" id="FMYK01000002">
    <property type="protein sequence ID" value="SDB92078.1"/>
    <property type="molecule type" value="Genomic_DNA"/>
</dbReference>
<proteinExistence type="predicted"/>
<dbReference type="RefSeq" id="WP_092616354.1">
    <property type="nucleotide sequence ID" value="NZ_FMYK01000002.1"/>
</dbReference>